<name>A0ABT9Z9U2_9BACI</name>
<evidence type="ECO:0008006" key="6">
    <source>
        <dbReference type="Google" id="ProtNLM"/>
    </source>
</evidence>
<dbReference type="Pfam" id="PF11258">
    <property type="entry name" value="DUF3048"/>
    <property type="match status" value="1"/>
</dbReference>
<feature type="chain" id="PRO_5046352589" description="Lipoprotein YerB" evidence="1">
    <location>
        <begin position="22"/>
        <end position="342"/>
    </location>
</feature>
<accession>A0ABT9Z9U2</accession>
<dbReference type="RefSeq" id="WP_233452253.1">
    <property type="nucleotide sequence ID" value="NZ_CADEPK010000285.1"/>
</dbReference>
<dbReference type="Proteomes" id="UP001232245">
    <property type="component" value="Unassembled WGS sequence"/>
</dbReference>
<feature type="domain" description="DUF3048" evidence="3">
    <location>
        <begin position="225"/>
        <end position="329"/>
    </location>
</feature>
<evidence type="ECO:0000313" key="4">
    <source>
        <dbReference type="EMBL" id="MDQ0228378.1"/>
    </source>
</evidence>
<reference evidence="4 5" key="1">
    <citation type="submission" date="2023-07" db="EMBL/GenBank/DDBJ databases">
        <title>Genomic Encyclopedia of Type Strains, Phase IV (KMG-IV): sequencing the most valuable type-strain genomes for metagenomic binning, comparative biology and taxonomic classification.</title>
        <authorList>
            <person name="Goeker M."/>
        </authorList>
    </citation>
    <scope>NUCLEOTIDE SEQUENCE [LARGE SCALE GENOMIC DNA]</scope>
    <source>
        <strain evidence="4 5">DSM 17723</strain>
    </source>
</reference>
<comment type="caution">
    <text evidence="4">The sequence shown here is derived from an EMBL/GenBank/DDBJ whole genome shotgun (WGS) entry which is preliminary data.</text>
</comment>
<dbReference type="InterPro" id="IPR021416">
    <property type="entry name" value="DUF3048_N"/>
</dbReference>
<evidence type="ECO:0000259" key="3">
    <source>
        <dbReference type="Pfam" id="PF17479"/>
    </source>
</evidence>
<keyword evidence="5" id="KW-1185">Reference proteome</keyword>
<keyword evidence="1" id="KW-0732">Signal</keyword>
<dbReference type="SUPFAM" id="SSF159774">
    <property type="entry name" value="YerB-like"/>
    <property type="match status" value="1"/>
</dbReference>
<feature type="signal peptide" evidence="1">
    <location>
        <begin position="1"/>
        <end position="21"/>
    </location>
</feature>
<dbReference type="InterPro" id="IPR023158">
    <property type="entry name" value="YerB-like_sf"/>
</dbReference>
<sequence length="342" mass="39168">MRRICSLLIIVPMFLFISACNTEEEQNSFTQNENEQETSAQVDEKSIYPLTGLKTVDGDVNRRPVAVMINNHPKARPQSGLHKADIVYEALAEGNITRFLAVFQSDIPDIIGPVRSAREYFIDLSKGFDALYIHHGWSPSAKEKLESGEADYLNGLSYDGTLFWRADNRKAPHNSYISYKNILKGAKELNYSSDSEVEPYQFLSEEEMELLKGEHVNKFVIEYDKLETWQATYEYNQTNNSYSRYSDDEMTYDMESGEPITISNVFVVEMEHDYIDNYGRRSIDVQSGGKAILLQGGIMQEVDWENREGRIVPVKDGEVIKFVPGKTWINIVPSLEKSFFIE</sequence>
<dbReference type="Pfam" id="PF17479">
    <property type="entry name" value="DUF3048_C"/>
    <property type="match status" value="1"/>
</dbReference>
<protein>
    <recommendedName>
        <fullName evidence="6">Lipoprotein YerB</fullName>
    </recommendedName>
</protein>
<evidence type="ECO:0000256" key="1">
    <source>
        <dbReference type="SAM" id="SignalP"/>
    </source>
</evidence>
<dbReference type="InterPro" id="IPR035328">
    <property type="entry name" value="DUF3048_C"/>
</dbReference>
<evidence type="ECO:0000259" key="2">
    <source>
        <dbReference type="Pfam" id="PF11258"/>
    </source>
</evidence>
<feature type="domain" description="DUF3048" evidence="2">
    <location>
        <begin position="50"/>
        <end position="191"/>
    </location>
</feature>
<gene>
    <name evidence="4" type="ORF">J2S02_004760</name>
</gene>
<organism evidence="4 5">
    <name type="scientific">Metabacillus niabensis</name>
    <dbReference type="NCBI Taxonomy" id="324854"/>
    <lineage>
        <taxon>Bacteria</taxon>
        <taxon>Bacillati</taxon>
        <taxon>Bacillota</taxon>
        <taxon>Bacilli</taxon>
        <taxon>Bacillales</taxon>
        <taxon>Bacillaceae</taxon>
        <taxon>Metabacillus</taxon>
    </lineage>
</organism>
<dbReference type="Gene3D" id="3.50.90.10">
    <property type="entry name" value="YerB-like"/>
    <property type="match status" value="1"/>
</dbReference>
<proteinExistence type="predicted"/>
<dbReference type="PROSITE" id="PS51257">
    <property type="entry name" value="PROKAR_LIPOPROTEIN"/>
    <property type="match status" value="1"/>
</dbReference>
<evidence type="ECO:0000313" key="5">
    <source>
        <dbReference type="Proteomes" id="UP001232245"/>
    </source>
</evidence>
<dbReference type="EMBL" id="JAUSTZ010000020">
    <property type="protein sequence ID" value="MDQ0228378.1"/>
    <property type="molecule type" value="Genomic_DNA"/>
</dbReference>